<dbReference type="Pfam" id="PF04241">
    <property type="entry name" value="DUF423"/>
    <property type="match status" value="1"/>
</dbReference>
<evidence type="ECO:0000313" key="8">
    <source>
        <dbReference type="Proteomes" id="UP001139414"/>
    </source>
</evidence>
<organism evidence="7 8">
    <name type="scientific">Christiangramia sediminis</name>
    <dbReference type="NCBI Taxonomy" id="2881336"/>
    <lineage>
        <taxon>Bacteria</taxon>
        <taxon>Pseudomonadati</taxon>
        <taxon>Bacteroidota</taxon>
        <taxon>Flavobacteriia</taxon>
        <taxon>Flavobacteriales</taxon>
        <taxon>Flavobacteriaceae</taxon>
        <taxon>Christiangramia</taxon>
    </lineage>
</organism>
<comment type="caution">
    <text evidence="7">The sequence shown here is derived from an EMBL/GenBank/DDBJ whole genome shotgun (WGS) entry which is preliminary data.</text>
</comment>
<proteinExistence type="inferred from homology"/>
<dbReference type="PANTHER" id="PTHR43461:SF1">
    <property type="entry name" value="TRANSMEMBRANE PROTEIN 256"/>
    <property type="match status" value="1"/>
</dbReference>
<evidence type="ECO:0000256" key="1">
    <source>
        <dbReference type="ARBA" id="ARBA00004141"/>
    </source>
</evidence>
<evidence type="ECO:0000256" key="3">
    <source>
        <dbReference type="ARBA" id="ARBA00022692"/>
    </source>
</evidence>
<keyword evidence="5 6" id="KW-0472">Membrane</keyword>
<dbReference type="GO" id="GO:0005886">
    <property type="term" value="C:plasma membrane"/>
    <property type="evidence" value="ECO:0007669"/>
    <property type="project" value="TreeGrafter"/>
</dbReference>
<evidence type="ECO:0000313" key="7">
    <source>
        <dbReference type="EMBL" id="MCB7482323.1"/>
    </source>
</evidence>
<dbReference type="PANTHER" id="PTHR43461">
    <property type="entry name" value="TRANSMEMBRANE PROTEIN 256"/>
    <property type="match status" value="1"/>
</dbReference>
<keyword evidence="8" id="KW-1185">Reference proteome</keyword>
<keyword evidence="3 6" id="KW-0812">Transmembrane</keyword>
<accession>A0A9X1LL32</accession>
<gene>
    <name evidence="7" type="ORF">LGQ90_13710</name>
</gene>
<dbReference type="RefSeq" id="WP_229341808.1">
    <property type="nucleotide sequence ID" value="NZ_JAJBZG010000005.1"/>
</dbReference>
<dbReference type="InterPro" id="IPR006696">
    <property type="entry name" value="DUF423"/>
</dbReference>
<reference evidence="7" key="1">
    <citation type="submission" date="2021-10" db="EMBL/GenBank/DDBJ databases">
        <title>Gramella sp. ASW11-100T, isolated from marine sediment.</title>
        <authorList>
            <person name="Xia C."/>
        </authorList>
    </citation>
    <scope>NUCLEOTIDE SEQUENCE</scope>
    <source>
        <strain evidence="7">ASW11-100</strain>
    </source>
</reference>
<comment type="similarity">
    <text evidence="2">Belongs to the UPF0382 family.</text>
</comment>
<feature type="transmembrane region" description="Helical" evidence="6">
    <location>
        <begin position="70"/>
        <end position="89"/>
    </location>
</feature>
<evidence type="ECO:0000256" key="6">
    <source>
        <dbReference type="SAM" id="Phobius"/>
    </source>
</evidence>
<keyword evidence="4 6" id="KW-1133">Transmembrane helix</keyword>
<name>A0A9X1LL32_9FLAO</name>
<dbReference type="Proteomes" id="UP001139414">
    <property type="component" value="Unassembled WGS sequence"/>
</dbReference>
<dbReference type="EMBL" id="JAJBZG010000005">
    <property type="protein sequence ID" value="MCB7482323.1"/>
    <property type="molecule type" value="Genomic_DNA"/>
</dbReference>
<feature type="transmembrane region" description="Helical" evidence="6">
    <location>
        <begin position="101"/>
        <end position="124"/>
    </location>
</feature>
<comment type="subcellular location">
    <subcellularLocation>
        <location evidence="1">Membrane</location>
        <topology evidence="1">Multi-pass membrane protein</topology>
    </subcellularLocation>
</comment>
<evidence type="ECO:0000256" key="2">
    <source>
        <dbReference type="ARBA" id="ARBA00009694"/>
    </source>
</evidence>
<protein>
    <submittedName>
        <fullName evidence="7">DUF423 domain-containing protein</fullName>
    </submittedName>
</protein>
<dbReference type="AlphaFoldDB" id="A0A9X1LL32"/>
<sequence>MNRKFLIAGAIFGLLAVILGAFAAHGLKEAISSESLNSFETGVRFQMYHAFLLLILGGLGSFSEKASKSIFYLVCGGTVLFSGSIYLLTTGSISGIDFTPFALLTPLGGSLLIIAWIILLLKFIKLKKK</sequence>
<evidence type="ECO:0000256" key="4">
    <source>
        <dbReference type="ARBA" id="ARBA00022989"/>
    </source>
</evidence>
<feature type="transmembrane region" description="Helical" evidence="6">
    <location>
        <begin position="47"/>
        <end position="63"/>
    </location>
</feature>
<evidence type="ECO:0000256" key="5">
    <source>
        <dbReference type="ARBA" id="ARBA00023136"/>
    </source>
</evidence>